<dbReference type="EMBL" id="CASHTH010000782">
    <property type="protein sequence ID" value="CAI8007529.1"/>
    <property type="molecule type" value="Genomic_DNA"/>
</dbReference>
<dbReference type="InterPro" id="IPR000182">
    <property type="entry name" value="GNAT_dom"/>
</dbReference>
<dbReference type="Pfam" id="PF13302">
    <property type="entry name" value="Acetyltransf_3"/>
    <property type="match status" value="1"/>
</dbReference>
<reference evidence="2" key="1">
    <citation type="submission" date="2023-03" db="EMBL/GenBank/DDBJ databases">
        <authorList>
            <person name="Steffen K."/>
            <person name="Cardenas P."/>
        </authorList>
    </citation>
    <scope>NUCLEOTIDE SEQUENCE</scope>
</reference>
<dbReference type="PANTHER" id="PTHR43415">
    <property type="entry name" value="SPERMIDINE N(1)-ACETYLTRANSFERASE"/>
    <property type="match status" value="1"/>
</dbReference>
<dbReference type="GO" id="GO:0016747">
    <property type="term" value="F:acyltransferase activity, transferring groups other than amino-acyl groups"/>
    <property type="evidence" value="ECO:0007669"/>
    <property type="project" value="InterPro"/>
</dbReference>
<dbReference type="SUPFAM" id="SSF55729">
    <property type="entry name" value="Acyl-CoA N-acyltransferases (Nat)"/>
    <property type="match status" value="1"/>
</dbReference>
<dbReference type="PROSITE" id="PS51186">
    <property type="entry name" value="GNAT"/>
    <property type="match status" value="1"/>
</dbReference>
<dbReference type="AlphaFoldDB" id="A0AA35R9V5"/>
<evidence type="ECO:0000259" key="1">
    <source>
        <dbReference type="PROSITE" id="PS51186"/>
    </source>
</evidence>
<gene>
    <name evidence="2" type="ORF">GBAR_LOCUS5252</name>
</gene>
<organism evidence="2 3">
    <name type="scientific">Geodia barretti</name>
    <name type="common">Barrett's horny sponge</name>
    <dbReference type="NCBI Taxonomy" id="519541"/>
    <lineage>
        <taxon>Eukaryota</taxon>
        <taxon>Metazoa</taxon>
        <taxon>Porifera</taxon>
        <taxon>Demospongiae</taxon>
        <taxon>Heteroscleromorpha</taxon>
        <taxon>Tetractinellida</taxon>
        <taxon>Astrophorina</taxon>
        <taxon>Geodiidae</taxon>
        <taxon>Geodia</taxon>
    </lineage>
</organism>
<dbReference type="PANTHER" id="PTHR43415:SF3">
    <property type="entry name" value="GNAT-FAMILY ACETYLTRANSFERASE"/>
    <property type="match status" value="1"/>
</dbReference>
<evidence type="ECO:0000313" key="2">
    <source>
        <dbReference type="EMBL" id="CAI8007529.1"/>
    </source>
</evidence>
<sequence>MPQELSLQMVTRDDVVRIKRWLEDEEVSESWFGRYAYGDPAHLGYHPNEMDEVSDEEWDAVFDNPEHRMLSIYSPEAGHIGEVHLAIEESLGDGQLSILIGRKDLWHHGYGSAAARRTLETAFTEYGLYRVWVDIPEYNTAARSMFSHLGFMHEGTLRQSRPHEGSRFDSVIMGLLANEYVPIDEAAIQEIPRV</sequence>
<comment type="caution">
    <text evidence="2">The sequence shown here is derived from an EMBL/GenBank/DDBJ whole genome shotgun (WGS) entry which is preliminary data.</text>
</comment>
<protein>
    <recommendedName>
        <fullName evidence="1">N-acetyltransferase domain-containing protein</fullName>
    </recommendedName>
</protein>
<keyword evidence="3" id="KW-1185">Reference proteome</keyword>
<evidence type="ECO:0000313" key="3">
    <source>
        <dbReference type="Proteomes" id="UP001174909"/>
    </source>
</evidence>
<dbReference type="Proteomes" id="UP001174909">
    <property type="component" value="Unassembled WGS sequence"/>
</dbReference>
<dbReference type="InterPro" id="IPR016181">
    <property type="entry name" value="Acyl_CoA_acyltransferase"/>
</dbReference>
<proteinExistence type="predicted"/>
<accession>A0AA35R9V5</accession>
<name>A0AA35R9V5_GEOBA</name>
<feature type="domain" description="N-acetyltransferase" evidence="1">
    <location>
        <begin position="5"/>
        <end position="178"/>
    </location>
</feature>
<dbReference type="Gene3D" id="3.40.630.30">
    <property type="match status" value="1"/>
</dbReference>